<dbReference type="PANTHER" id="PTHR31066:SF85">
    <property type="entry name" value="OS02G0809100 PROTEIN"/>
    <property type="match status" value="1"/>
</dbReference>
<dbReference type="EMBL" id="CAEKKB010000003">
    <property type="protein sequence ID" value="CAB4304111.1"/>
    <property type="molecule type" value="Genomic_DNA"/>
</dbReference>
<dbReference type="SUPFAM" id="SSF54277">
    <property type="entry name" value="CAD &amp; PB1 domains"/>
    <property type="match status" value="1"/>
</dbReference>
<dbReference type="OrthoDB" id="1938580at2759"/>
<dbReference type="PANTHER" id="PTHR31066">
    <property type="entry name" value="OS05G0427100 PROTEIN-RELATED"/>
    <property type="match status" value="1"/>
</dbReference>
<protein>
    <recommendedName>
        <fullName evidence="3">PB1 domain-containing protein</fullName>
    </recommendedName>
</protein>
<proteinExistence type="predicted"/>
<name>A0A6J5WUT5_PRUAR</name>
<keyword evidence="2" id="KW-1185">Reference proteome</keyword>
<sequence length="76" mass="8694">MAVFKNNRPNLRLLPSEDLDGFISVINDKDLDHMMTKYSQLYCTSAKPARLRIFLFPLSNNTSVSFGSNETKSEHQ</sequence>
<gene>
    <name evidence="1" type="ORF">ORAREDHAP_LOCUS21404</name>
</gene>
<reference evidence="2" key="1">
    <citation type="journal article" date="2020" name="Genome Biol.">
        <title>Gamete binning: chromosome-level and haplotype-resolved genome assembly enabled by high-throughput single-cell sequencing of gamete genomes.</title>
        <authorList>
            <person name="Campoy J.A."/>
            <person name="Sun H."/>
            <person name="Goel M."/>
            <person name="Jiao W.-B."/>
            <person name="Folz-Donahue K."/>
            <person name="Wang N."/>
            <person name="Rubio M."/>
            <person name="Liu C."/>
            <person name="Kukat C."/>
            <person name="Ruiz D."/>
            <person name="Huettel B."/>
            <person name="Schneeberger K."/>
        </authorList>
    </citation>
    <scope>NUCLEOTIDE SEQUENCE [LARGE SCALE GENOMIC DNA]</scope>
    <source>
        <strain evidence="2">cv. Rojo Pasion</strain>
    </source>
</reference>
<dbReference type="AlphaFoldDB" id="A0A6J5WUT5"/>
<dbReference type="Proteomes" id="UP000507245">
    <property type="component" value="Unassembled WGS sequence"/>
</dbReference>
<evidence type="ECO:0008006" key="3">
    <source>
        <dbReference type="Google" id="ProtNLM"/>
    </source>
</evidence>
<dbReference type="InterPro" id="IPR053198">
    <property type="entry name" value="Gynoecium_Dev_Regulator"/>
</dbReference>
<accession>A0A6J5WUT5</accession>
<organism evidence="1 2">
    <name type="scientific">Prunus armeniaca</name>
    <name type="common">Apricot</name>
    <name type="synonym">Armeniaca vulgaris</name>
    <dbReference type="NCBI Taxonomy" id="36596"/>
    <lineage>
        <taxon>Eukaryota</taxon>
        <taxon>Viridiplantae</taxon>
        <taxon>Streptophyta</taxon>
        <taxon>Embryophyta</taxon>
        <taxon>Tracheophyta</taxon>
        <taxon>Spermatophyta</taxon>
        <taxon>Magnoliopsida</taxon>
        <taxon>eudicotyledons</taxon>
        <taxon>Gunneridae</taxon>
        <taxon>Pentapetalae</taxon>
        <taxon>rosids</taxon>
        <taxon>fabids</taxon>
        <taxon>Rosales</taxon>
        <taxon>Rosaceae</taxon>
        <taxon>Amygdaloideae</taxon>
        <taxon>Amygdaleae</taxon>
        <taxon>Prunus</taxon>
    </lineage>
</organism>
<evidence type="ECO:0000313" key="1">
    <source>
        <dbReference type="EMBL" id="CAB4304111.1"/>
    </source>
</evidence>
<evidence type="ECO:0000313" key="2">
    <source>
        <dbReference type="Proteomes" id="UP000507245"/>
    </source>
</evidence>